<dbReference type="SMART" id="SM00216">
    <property type="entry name" value="VWD"/>
    <property type="match status" value="1"/>
</dbReference>
<reference evidence="4 5" key="1">
    <citation type="journal article" date="2017" name="PLoS Biol.">
        <title>The sea cucumber genome provides insights into morphological evolution and visceral regeneration.</title>
        <authorList>
            <person name="Zhang X."/>
            <person name="Sun L."/>
            <person name="Yuan J."/>
            <person name="Sun Y."/>
            <person name="Gao Y."/>
            <person name="Zhang L."/>
            <person name="Li S."/>
            <person name="Dai H."/>
            <person name="Hamel J.F."/>
            <person name="Liu C."/>
            <person name="Yu Y."/>
            <person name="Liu S."/>
            <person name="Lin W."/>
            <person name="Guo K."/>
            <person name="Jin S."/>
            <person name="Xu P."/>
            <person name="Storey K.B."/>
            <person name="Huan P."/>
            <person name="Zhang T."/>
            <person name="Zhou Y."/>
            <person name="Zhang J."/>
            <person name="Lin C."/>
            <person name="Li X."/>
            <person name="Xing L."/>
            <person name="Huo D."/>
            <person name="Sun M."/>
            <person name="Wang L."/>
            <person name="Mercier A."/>
            <person name="Li F."/>
            <person name="Yang H."/>
            <person name="Xiang J."/>
        </authorList>
    </citation>
    <scope>NUCLEOTIDE SEQUENCE [LARGE SCALE GENOMIC DNA]</scope>
    <source>
        <strain evidence="4">Shaxun</strain>
        <tissue evidence="4">Muscle</tissue>
    </source>
</reference>
<dbReference type="InterPro" id="IPR036084">
    <property type="entry name" value="Ser_inhib-like_sf"/>
</dbReference>
<dbReference type="Pfam" id="PF01826">
    <property type="entry name" value="TIL"/>
    <property type="match status" value="1"/>
</dbReference>
<keyword evidence="1" id="KW-1015">Disulfide bond</keyword>
<name>A0A2G8L1F1_STIJA</name>
<comment type="caution">
    <text evidence="4">The sequence shown here is derived from an EMBL/GenBank/DDBJ whole genome shotgun (WGS) entry which is preliminary data.</text>
</comment>
<dbReference type="PANTHER" id="PTHR11339">
    <property type="entry name" value="EXTRACELLULAR MATRIX GLYCOPROTEIN RELATED"/>
    <property type="match status" value="1"/>
</dbReference>
<dbReference type="InterPro" id="IPR014853">
    <property type="entry name" value="VWF/SSPO/ZAN-like_Cys-rich_dom"/>
</dbReference>
<dbReference type="OrthoDB" id="6019304at2759"/>
<gene>
    <name evidence="4" type="ORF">BSL78_09022</name>
</gene>
<evidence type="ECO:0000313" key="5">
    <source>
        <dbReference type="Proteomes" id="UP000230750"/>
    </source>
</evidence>
<dbReference type="PANTHER" id="PTHR11339:SF386">
    <property type="entry name" value="HEMOLECTIN, ISOFORM A"/>
    <property type="match status" value="1"/>
</dbReference>
<evidence type="ECO:0000256" key="2">
    <source>
        <dbReference type="ARBA" id="ARBA00023180"/>
    </source>
</evidence>
<dbReference type="AlphaFoldDB" id="A0A2G8L1F1"/>
<evidence type="ECO:0000313" key="4">
    <source>
        <dbReference type="EMBL" id="PIK54094.1"/>
    </source>
</evidence>
<dbReference type="CDD" id="cd19941">
    <property type="entry name" value="TIL"/>
    <property type="match status" value="2"/>
</dbReference>
<keyword evidence="2" id="KW-0325">Glycoprotein</keyword>
<feature type="domain" description="VWFD" evidence="3">
    <location>
        <begin position="220"/>
        <end position="393"/>
    </location>
</feature>
<protein>
    <submittedName>
        <fullName evidence="4">Putative SCO-spondin-like</fullName>
    </submittedName>
</protein>
<evidence type="ECO:0000259" key="3">
    <source>
        <dbReference type="PROSITE" id="PS51233"/>
    </source>
</evidence>
<sequence length="558" mass="62107">MSINLLQIFTQYIGTIPIRVSLTEPQCQEGMEWRTECKEIGATTCTDLRLKPRTVAACADGCFCEGNKVLDQRKDICVEPEFCPCMYKTRLFENGDTRESQCGYCECSRGDWTCYDNECNDTAMDKCHNGQVWSECTQCEKSCTHREIDCLEGETAEDCDEGCACPSDQAWDGHHCVPVEECPCIRNGDKYQVGETVEQHCQKCVCTSNGWDCDEEPCTRTCRTWGDPHYETFDGLRYDFQGDCSYVLVEDNCGSDEASSFKIMVENVPCGAGGVSCTKAIKFIIRGTEIRMVGGAHISVTNSADAAGFSYQLKRVGIYDVIETKVGITLKWDRGTTIYVTLDPRYINNVCGLCGNFNGLARDDFTTPQGELEENPVIFGHSWRASFCELPSPPSNPCDINPSRRQWAEYACSIIKQGIFLPCHSEVEPEKYYADCVMDTCACDRGGDCECLCTAIAAYTQQCSENGVALKWRSDGTCGLQCEDGKEYSECGSSCESACYVEGQEDYGCEETCVEGCFCPPGQVEFEGRCIVRDLCPCYYNGIEIPAGEDFEKGDKCW</sequence>
<dbReference type="InterPro" id="IPR002919">
    <property type="entry name" value="TIL_dom"/>
</dbReference>
<dbReference type="Pfam" id="PF08742">
    <property type="entry name" value="C8"/>
    <property type="match status" value="1"/>
</dbReference>
<dbReference type="PROSITE" id="PS51233">
    <property type="entry name" value="VWFD"/>
    <property type="match status" value="1"/>
</dbReference>
<dbReference type="InterPro" id="IPR050780">
    <property type="entry name" value="Mucin_vWF_Thrombospondin_sf"/>
</dbReference>
<organism evidence="4 5">
    <name type="scientific">Stichopus japonicus</name>
    <name type="common">Sea cucumber</name>
    <dbReference type="NCBI Taxonomy" id="307972"/>
    <lineage>
        <taxon>Eukaryota</taxon>
        <taxon>Metazoa</taxon>
        <taxon>Echinodermata</taxon>
        <taxon>Eleutherozoa</taxon>
        <taxon>Echinozoa</taxon>
        <taxon>Holothuroidea</taxon>
        <taxon>Aspidochirotacea</taxon>
        <taxon>Aspidochirotida</taxon>
        <taxon>Stichopodidae</taxon>
        <taxon>Apostichopus</taxon>
    </lineage>
</organism>
<dbReference type="Gene3D" id="2.10.25.10">
    <property type="entry name" value="Laminin"/>
    <property type="match status" value="3"/>
</dbReference>
<keyword evidence="5" id="KW-1185">Reference proteome</keyword>
<dbReference type="EMBL" id="MRZV01000264">
    <property type="protein sequence ID" value="PIK54094.1"/>
    <property type="molecule type" value="Genomic_DNA"/>
</dbReference>
<dbReference type="SUPFAM" id="SSF57567">
    <property type="entry name" value="Serine protease inhibitors"/>
    <property type="match status" value="3"/>
</dbReference>
<accession>A0A2G8L1F1</accession>
<dbReference type="InterPro" id="IPR001846">
    <property type="entry name" value="VWF_type-D"/>
</dbReference>
<proteinExistence type="predicted"/>
<dbReference type="Proteomes" id="UP000230750">
    <property type="component" value="Unassembled WGS sequence"/>
</dbReference>
<dbReference type="Pfam" id="PF00094">
    <property type="entry name" value="VWD"/>
    <property type="match status" value="1"/>
</dbReference>
<dbReference type="SMART" id="SM00832">
    <property type="entry name" value="C8"/>
    <property type="match status" value="1"/>
</dbReference>
<evidence type="ECO:0000256" key="1">
    <source>
        <dbReference type="ARBA" id="ARBA00023157"/>
    </source>
</evidence>
<dbReference type="STRING" id="307972.A0A2G8L1F1"/>